<keyword evidence="2" id="KW-0675">Receptor</keyword>
<reference evidence="2" key="1">
    <citation type="submission" date="2020-09" db="EMBL/GenBank/DDBJ databases">
        <authorList>
            <person name="Kim M.K."/>
        </authorList>
    </citation>
    <scope>NUCLEOTIDE SEQUENCE</scope>
    <source>
        <strain evidence="2">BT702</strain>
    </source>
</reference>
<dbReference type="Pfam" id="PF13676">
    <property type="entry name" value="TIR_2"/>
    <property type="match status" value="1"/>
</dbReference>
<dbReference type="PROSITE" id="PS50104">
    <property type="entry name" value="TIR"/>
    <property type="match status" value="1"/>
</dbReference>
<dbReference type="Gene3D" id="3.40.50.10140">
    <property type="entry name" value="Toll/interleukin-1 receptor homology (TIR) domain"/>
    <property type="match status" value="1"/>
</dbReference>
<dbReference type="InterPro" id="IPR000157">
    <property type="entry name" value="TIR_dom"/>
</dbReference>
<dbReference type="AlphaFoldDB" id="A0A926Y250"/>
<gene>
    <name evidence="2" type="ORF">IC229_28855</name>
</gene>
<evidence type="ECO:0000313" key="2">
    <source>
        <dbReference type="EMBL" id="MBD2704680.1"/>
    </source>
</evidence>
<evidence type="ECO:0000313" key="3">
    <source>
        <dbReference type="Proteomes" id="UP000598820"/>
    </source>
</evidence>
<dbReference type="RefSeq" id="WP_190891453.1">
    <property type="nucleotide sequence ID" value="NZ_JACWZY010000035.1"/>
</dbReference>
<protein>
    <submittedName>
        <fullName evidence="2">Toll/interleukin-1 receptor domain-containing protein</fullName>
    </submittedName>
</protein>
<dbReference type="InterPro" id="IPR035897">
    <property type="entry name" value="Toll_tir_struct_dom_sf"/>
</dbReference>
<sequence>MPSSLQQRQVLFISHALPEENEFVLWLAAKLRNEGYDVWCELEQIYGGEHFWKEIQEVLQTRAVKVLLVASQVSVMKDGVRDEWDYALSIARANKLKDFIIPIKYDDVSSNAIIGLTNLAMIQFQNSWAHGFKALLRKLDKDKVPKIQDFNPLSVKHWYLNRFATTNTVINKEETFYSNWVALPKLPPKLFLHEYATEAQAKQVVSYIQEKLDFPVARHQRYILAFEEKLPLIHVINTTSELFGSILIETMKSLEISIRKIKKREYKSETFPTTQDASNFLVQLIQQSVHNFLAKRGLKIYEMANSNLCYFYQQTENTDQKIKYLHGPKIRKKQLTGTYNNTAVWHYGVSFIMRIQPFPLISIKAHLLFSDDGMTIWEKKDSIRSARRKKGKRMFNAEWRDLLLAFLASLTEDQKAFGVPITSHEKLWLSASPVIFKSEKGYQDPKDEGRLNLLEAAEDEDDFMDEDFYTFDTERALSELESDSLHNEDINLTAGDINDIDYETI</sequence>
<dbReference type="EMBL" id="JACWZY010000035">
    <property type="protein sequence ID" value="MBD2704680.1"/>
    <property type="molecule type" value="Genomic_DNA"/>
</dbReference>
<proteinExistence type="predicted"/>
<evidence type="ECO:0000259" key="1">
    <source>
        <dbReference type="PROSITE" id="PS50104"/>
    </source>
</evidence>
<feature type="domain" description="TIR" evidence="1">
    <location>
        <begin position="6"/>
        <end position="143"/>
    </location>
</feature>
<comment type="caution">
    <text evidence="2">The sequence shown here is derived from an EMBL/GenBank/DDBJ whole genome shotgun (WGS) entry which is preliminary data.</text>
</comment>
<keyword evidence="3" id="KW-1185">Reference proteome</keyword>
<dbReference type="Proteomes" id="UP000598820">
    <property type="component" value="Unassembled WGS sequence"/>
</dbReference>
<dbReference type="GO" id="GO:0007165">
    <property type="term" value="P:signal transduction"/>
    <property type="evidence" value="ECO:0007669"/>
    <property type="project" value="InterPro"/>
</dbReference>
<accession>A0A926Y250</accession>
<organism evidence="2 3">
    <name type="scientific">Spirosoma profusum</name>
    <dbReference type="NCBI Taxonomy" id="2771354"/>
    <lineage>
        <taxon>Bacteria</taxon>
        <taxon>Pseudomonadati</taxon>
        <taxon>Bacteroidota</taxon>
        <taxon>Cytophagia</taxon>
        <taxon>Cytophagales</taxon>
        <taxon>Cytophagaceae</taxon>
        <taxon>Spirosoma</taxon>
    </lineage>
</organism>
<dbReference type="SUPFAM" id="SSF52200">
    <property type="entry name" value="Toll/Interleukin receptor TIR domain"/>
    <property type="match status" value="1"/>
</dbReference>
<name>A0A926Y250_9BACT</name>